<protein>
    <recommendedName>
        <fullName evidence="4">VWFA domain-containing protein</fullName>
    </recommendedName>
</protein>
<dbReference type="OrthoDB" id="9792179at2"/>
<dbReference type="Pfam" id="PF06707">
    <property type="entry name" value="DUF1194"/>
    <property type="match status" value="1"/>
</dbReference>
<proteinExistence type="predicted"/>
<evidence type="ECO:0008006" key="4">
    <source>
        <dbReference type="Google" id="ProtNLM"/>
    </source>
</evidence>
<dbReference type="STRING" id="441119.SAMN04488047_10178"/>
<name>A0A1I5KFI6_9RHOB</name>
<dbReference type="RefSeq" id="WP_093416227.1">
    <property type="nucleotide sequence ID" value="NZ_FOXA01000001.1"/>
</dbReference>
<feature type="chain" id="PRO_5011493475" description="VWFA domain-containing protein" evidence="1">
    <location>
        <begin position="27"/>
        <end position="236"/>
    </location>
</feature>
<accession>A0A1I5KFI6</accession>
<dbReference type="Gene3D" id="3.40.50.410">
    <property type="entry name" value="von Willebrand factor, type A domain"/>
    <property type="match status" value="1"/>
</dbReference>
<dbReference type="InterPro" id="IPR036465">
    <property type="entry name" value="vWFA_dom_sf"/>
</dbReference>
<organism evidence="2 3">
    <name type="scientific">Tranquillimonas alkanivorans</name>
    <dbReference type="NCBI Taxonomy" id="441119"/>
    <lineage>
        <taxon>Bacteria</taxon>
        <taxon>Pseudomonadati</taxon>
        <taxon>Pseudomonadota</taxon>
        <taxon>Alphaproteobacteria</taxon>
        <taxon>Rhodobacterales</taxon>
        <taxon>Roseobacteraceae</taxon>
        <taxon>Tranquillimonas</taxon>
    </lineage>
</organism>
<keyword evidence="3" id="KW-1185">Reference proteome</keyword>
<evidence type="ECO:0000256" key="1">
    <source>
        <dbReference type="SAM" id="SignalP"/>
    </source>
</evidence>
<evidence type="ECO:0000313" key="2">
    <source>
        <dbReference type="EMBL" id="SFO83800.1"/>
    </source>
</evidence>
<dbReference type="SUPFAM" id="SSF53300">
    <property type="entry name" value="vWA-like"/>
    <property type="match status" value="1"/>
</dbReference>
<dbReference type="EMBL" id="FOXA01000001">
    <property type="protein sequence ID" value="SFO83800.1"/>
    <property type="molecule type" value="Genomic_DNA"/>
</dbReference>
<gene>
    <name evidence="2" type="ORF">SAMN04488047_10178</name>
</gene>
<keyword evidence="1" id="KW-0732">Signal</keyword>
<evidence type="ECO:0000313" key="3">
    <source>
        <dbReference type="Proteomes" id="UP000199356"/>
    </source>
</evidence>
<sequence>MGQHGKHRALVSLASALALVPAGAEAGCRLALLLALDVSSSVDADEDALQRSGLARALVAPEVRDAVFAVPGEPVALAVYEWSGRYQQDVLLDWTLLRAPADLEAASQAIAGSRRGHAEFPTALGYAVGYSARLFARAPECLFRTLDVSGDGVNNDGFPPRLAYENFPLEGVTVNGLPIGGHDPEVFAFYGTEVLRGPGAFLEVAENFEDYERAMRRKLVREIGARVVGAAPADGG</sequence>
<feature type="signal peptide" evidence="1">
    <location>
        <begin position="1"/>
        <end position="26"/>
    </location>
</feature>
<dbReference type="Proteomes" id="UP000199356">
    <property type="component" value="Unassembled WGS sequence"/>
</dbReference>
<dbReference type="InterPro" id="IPR010607">
    <property type="entry name" value="DUF1194"/>
</dbReference>
<reference evidence="2 3" key="1">
    <citation type="submission" date="2016-10" db="EMBL/GenBank/DDBJ databases">
        <authorList>
            <person name="de Groot N.N."/>
        </authorList>
    </citation>
    <scope>NUCLEOTIDE SEQUENCE [LARGE SCALE GENOMIC DNA]</scope>
    <source>
        <strain evidence="2 3">DSM 19547</strain>
    </source>
</reference>
<dbReference type="AlphaFoldDB" id="A0A1I5KFI6"/>